<protein>
    <submittedName>
        <fullName evidence="2">Uncharacterized protein</fullName>
    </submittedName>
</protein>
<keyword evidence="3" id="KW-1185">Reference proteome</keyword>
<reference evidence="2 3" key="1">
    <citation type="journal article" date="2004" name="J. Virol.">
        <title>Complete genome sequence of lymphocystis disease virus isolated from China.</title>
        <authorList>
            <person name="Zhang Q.Y."/>
            <person name="Xiao F."/>
            <person name="Xie J."/>
            <person name="Li Z.Q."/>
            <person name="Gui J.F."/>
        </authorList>
    </citation>
    <scope>NUCLEOTIDE SEQUENCE [LARGE SCALE GENOMIC DNA]</scope>
</reference>
<proteinExistence type="predicted"/>
<keyword evidence="1" id="KW-1133">Transmembrane helix</keyword>
<dbReference type="Proteomes" id="UP000106699">
    <property type="component" value="Segment"/>
</dbReference>
<feature type="transmembrane region" description="Helical" evidence="1">
    <location>
        <begin position="12"/>
        <end position="30"/>
    </location>
</feature>
<dbReference type="KEGG" id="vg:2979119"/>
<organism evidence="2 3">
    <name type="scientific">lymphocystis disease virus-China</name>
    <dbReference type="NCBI Taxonomy" id="256729"/>
    <lineage>
        <taxon>Viruses</taxon>
        <taxon>Varidnaviria</taxon>
        <taxon>Bamfordvirae</taxon>
        <taxon>Nucleocytoviricota</taxon>
        <taxon>Megaviricetes</taxon>
        <taxon>Pimascovirales</taxon>
        <taxon>Pimascovirales incertae sedis</taxon>
        <taxon>Iridoviridae</taxon>
        <taxon>Alphairidovirinae</taxon>
        <taxon>Lymphocystivirus</taxon>
        <taxon>Lymphocystivirus paralichthys1</taxon>
        <taxon>Lymphocystis disease virus 2</taxon>
    </lineage>
</organism>
<accession>Q677X4</accession>
<evidence type="ECO:0000313" key="2">
    <source>
        <dbReference type="EMBL" id="AAU10983.1"/>
    </source>
</evidence>
<dbReference type="RefSeq" id="YP_073644.1">
    <property type="nucleotide sequence ID" value="NC_005902.1"/>
</dbReference>
<evidence type="ECO:0000313" key="3">
    <source>
        <dbReference type="Proteomes" id="UP000106699"/>
    </source>
</evidence>
<name>Q677X4_9VIRU</name>
<dbReference type="GeneID" id="2979119"/>
<evidence type="ECO:0000256" key="1">
    <source>
        <dbReference type="SAM" id="Phobius"/>
    </source>
</evidence>
<keyword evidence="1" id="KW-0472">Membrane</keyword>
<sequence length="47" mass="5561">MRLFNIIKLDILSFMMFILIFNPLTLKLYVSEVNKYSLNINPLNLKA</sequence>
<keyword evidence="1" id="KW-0812">Transmembrane</keyword>
<dbReference type="EMBL" id="AY380826">
    <property type="protein sequence ID" value="AAU10983.1"/>
    <property type="molecule type" value="Genomic_DNA"/>
</dbReference>